<dbReference type="AlphaFoldDB" id="A0AAE4C9L3"/>
<name>A0AAE4C9L3_9ACTN</name>
<evidence type="ECO:0008006" key="3">
    <source>
        <dbReference type="Google" id="ProtNLM"/>
    </source>
</evidence>
<accession>A0AAE4C9L3</accession>
<dbReference type="Proteomes" id="UP001183643">
    <property type="component" value="Unassembled WGS sequence"/>
</dbReference>
<sequence length="201" mass="21620">MALGAVAATGTPAQAADLQGPENFKVKLVYMNGTGCPAGSVTTAIEEDREAFIITFSKFTAQVGPKAAATDMRKACKVGISLDIPADFTYSITRLIHSGYANLAAGATAQERAIYNWIGEPSETFTHPLTGPYDDNWSFTDEVESGLVTEHPCGDERILNANVDVTVRPGTSNPKKETSFITLDSVETSFSTKFQLQWRAC</sequence>
<gene>
    <name evidence="1" type="ORF">J2S41_002956</name>
</gene>
<dbReference type="InterPro" id="IPR025649">
    <property type="entry name" value="DUF4360"/>
</dbReference>
<evidence type="ECO:0000313" key="2">
    <source>
        <dbReference type="Proteomes" id="UP001183643"/>
    </source>
</evidence>
<dbReference type="PANTHER" id="PTHR38847">
    <property type="match status" value="1"/>
</dbReference>
<proteinExistence type="predicted"/>
<dbReference type="Pfam" id="PF14273">
    <property type="entry name" value="DUF4360"/>
    <property type="match status" value="1"/>
</dbReference>
<reference evidence="1" key="1">
    <citation type="submission" date="2023-07" db="EMBL/GenBank/DDBJ databases">
        <title>Sequencing the genomes of 1000 actinobacteria strains.</title>
        <authorList>
            <person name="Klenk H.-P."/>
        </authorList>
    </citation>
    <scope>NUCLEOTIDE SEQUENCE</scope>
    <source>
        <strain evidence="1">DSM 44707</strain>
    </source>
</reference>
<protein>
    <recommendedName>
        <fullName evidence="3">DUF4360 domain-containing protein</fullName>
    </recommendedName>
</protein>
<organism evidence="1 2">
    <name type="scientific">Catenuloplanes atrovinosus</name>
    <dbReference type="NCBI Taxonomy" id="137266"/>
    <lineage>
        <taxon>Bacteria</taxon>
        <taxon>Bacillati</taxon>
        <taxon>Actinomycetota</taxon>
        <taxon>Actinomycetes</taxon>
        <taxon>Micromonosporales</taxon>
        <taxon>Micromonosporaceae</taxon>
        <taxon>Catenuloplanes</taxon>
    </lineage>
</organism>
<comment type="caution">
    <text evidence="1">The sequence shown here is derived from an EMBL/GenBank/DDBJ whole genome shotgun (WGS) entry which is preliminary data.</text>
</comment>
<dbReference type="RefSeq" id="WP_310368136.1">
    <property type="nucleotide sequence ID" value="NZ_JAVDYB010000001.1"/>
</dbReference>
<keyword evidence="2" id="KW-1185">Reference proteome</keyword>
<dbReference type="EMBL" id="JAVDYB010000001">
    <property type="protein sequence ID" value="MDR7276178.1"/>
    <property type="molecule type" value="Genomic_DNA"/>
</dbReference>
<dbReference type="PANTHER" id="PTHR38847:SF1">
    <property type="entry name" value="PSEUDOURIDINE SYNTHASE RSUA_RLUA-LIKE DOMAIN-CONTAINING PROTEIN"/>
    <property type="match status" value="1"/>
</dbReference>
<evidence type="ECO:0000313" key="1">
    <source>
        <dbReference type="EMBL" id="MDR7276178.1"/>
    </source>
</evidence>